<comment type="caution">
    <text evidence="3">The sequence shown here is derived from an EMBL/GenBank/DDBJ whole genome shotgun (WGS) entry which is preliminary data.</text>
</comment>
<dbReference type="PANTHER" id="PTHR34595:SF7">
    <property type="entry name" value="SLL1039 PROTEIN"/>
    <property type="match status" value="1"/>
</dbReference>
<reference evidence="3 4" key="1">
    <citation type="submission" date="2022-06" db="EMBL/GenBank/DDBJ databases">
        <title>Dyella sp. Sa strain:Sa Genome sequencing.</title>
        <authorList>
            <person name="Park S."/>
        </authorList>
    </citation>
    <scope>NUCLEOTIDE SEQUENCE [LARGE SCALE GENOMIC DNA]</scope>
    <source>
        <strain evidence="3 4">Sa</strain>
    </source>
</reference>
<evidence type="ECO:0000313" key="3">
    <source>
        <dbReference type="EMBL" id="MCP1374787.1"/>
    </source>
</evidence>
<feature type="domain" description="Circularly permuted ATPgrasp" evidence="2">
    <location>
        <begin position="29"/>
        <end position="121"/>
    </location>
</feature>
<dbReference type="InterPro" id="IPR051680">
    <property type="entry name" value="ATP-dep_Glu-Cys_Ligase-2"/>
</dbReference>
<organism evidence="3 4">
    <name type="scientific">Dyella lutea</name>
    <dbReference type="NCBI Taxonomy" id="2950441"/>
    <lineage>
        <taxon>Bacteria</taxon>
        <taxon>Pseudomonadati</taxon>
        <taxon>Pseudomonadota</taxon>
        <taxon>Gammaproteobacteria</taxon>
        <taxon>Lysobacterales</taxon>
        <taxon>Rhodanobacteraceae</taxon>
        <taxon>Dyella</taxon>
    </lineage>
</organism>
<dbReference type="EMBL" id="JAMZEK010000002">
    <property type="protein sequence ID" value="MCP1374787.1"/>
    <property type="molecule type" value="Genomic_DNA"/>
</dbReference>
<keyword evidence="4" id="KW-1185">Reference proteome</keyword>
<sequence length="134" mass="15329">MRFRRIGITFAVCTEGGDAERLIPFDPIPRVLAQAEWCNLRRGLEQCACALDAFMHDVYHDCEIIRAGRVTERLVLHNSQFRPEMCGMDLPGRMYGRICGIDRVRVGPDDYYVPEDDCRPPPPPASTTCWRTAR</sequence>
<accession>A0ABT1FBM3</accession>
<dbReference type="SUPFAM" id="SSF56059">
    <property type="entry name" value="Glutathione synthetase ATP-binding domain-like"/>
    <property type="match status" value="1"/>
</dbReference>
<dbReference type="PANTHER" id="PTHR34595">
    <property type="entry name" value="BLR5612 PROTEIN"/>
    <property type="match status" value="1"/>
</dbReference>
<gene>
    <name evidence="3" type="ORF">NC595_12010</name>
</gene>
<feature type="region of interest" description="Disordered" evidence="1">
    <location>
        <begin position="115"/>
        <end position="134"/>
    </location>
</feature>
<evidence type="ECO:0000259" key="2">
    <source>
        <dbReference type="Pfam" id="PF04174"/>
    </source>
</evidence>
<evidence type="ECO:0000313" key="4">
    <source>
        <dbReference type="Proteomes" id="UP001204615"/>
    </source>
</evidence>
<dbReference type="Proteomes" id="UP001204615">
    <property type="component" value="Unassembled WGS sequence"/>
</dbReference>
<dbReference type="Pfam" id="PF04174">
    <property type="entry name" value="CP_ATPgrasp_1"/>
    <property type="match status" value="1"/>
</dbReference>
<dbReference type="InterPro" id="IPR007302">
    <property type="entry name" value="CP_ATPgrasp"/>
</dbReference>
<dbReference type="RefSeq" id="WP_253566732.1">
    <property type="nucleotide sequence ID" value="NZ_JAMZEK010000002.1"/>
</dbReference>
<evidence type="ECO:0000256" key="1">
    <source>
        <dbReference type="SAM" id="MobiDB-lite"/>
    </source>
</evidence>
<name>A0ABT1FBM3_9GAMM</name>
<proteinExistence type="predicted"/>
<protein>
    <submittedName>
        <fullName evidence="3">Circularly permuted type 2 ATP-grasp protein</fullName>
    </submittedName>
</protein>